<keyword evidence="11" id="KW-1185">Reference proteome</keyword>
<dbReference type="InterPro" id="IPR005467">
    <property type="entry name" value="His_kinase_dom"/>
</dbReference>
<protein>
    <recommendedName>
        <fullName evidence="2">histidine kinase</fullName>
        <ecNumber evidence="2">2.7.13.3</ecNumber>
    </recommendedName>
</protein>
<dbReference type="InterPro" id="IPR001610">
    <property type="entry name" value="PAC"/>
</dbReference>
<evidence type="ECO:0000256" key="6">
    <source>
        <dbReference type="ARBA" id="ARBA00023012"/>
    </source>
</evidence>
<dbReference type="SUPFAM" id="SSF47384">
    <property type="entry name" value="Homodimeric domain of signal transducing histidine kinase"/>
    <property type="match status" value="1"/>
</dbReference>
<dbReference type="SUPFAM" id="SSF55785">
    <property type="entry name" value="PYP-like sensor domain (PAS domain)"/>
    <property type="match status" value="3"/>
</dbReference>
<reference evidence="10 11" key="1">
    <citation type="submission" date="2024-09" db="EMBL/GenBank/DDBJ databases">
        <authorList>
            <person name="Sun Q."/>
            <person name="Mori K."/>
        </authorList>
    </citation>
    <scope>NUCLEOTIDE SEQUENCE [LARGE SCALE GENOMIC DNA]</scope>
    <source>
        <strain evidence="10 11">CECT 8622</strain>
    </source>
</reference>
<dbReference type="EC" id="2.7.13.3" evidence="2"/>
<dbReference type="PROSITE" id="PS50109">
    <property type="entry name" value="HIS_KIN"/>
    <property type="match status" value="1"/>
</dbReference>
<dbReference type="SUPFAM" id="SSF55874">
    <property type="entry name" value="ATPase domain of HSP90 chaperone/DNA topoisomerase II/histidine kinase"/>
    <property type="match status" value="1"/>
</dbReference>
<name>A0ABV5F9I0_9FLAO</name>
<dbReference type="Gene3D" id="1.10.287.130">
    <property type="match status" value="1"/>
</dbReference>
<feature type="domain" description="PAC" evidence="9">
    <location>
        <begin position="209"/>
        <end position="263"/>
    </location>
</feature>
<comment type="caution">
    <text evidence="10">The sequence shown here is derived from an EMBL/GenBank/DDBJ whole genome shotgun (WGS) entry which is preliminary data.</text>
</comment>
<evidence type="ECO:0000256" key="5">
    <source>
        <dbReference type="ARBA" id="ARBA00022777"/>
    </source>
</evidence>
<evidence type="ECO:0000256" key="2">
    <source>
        <dbReference type="ARBA" id="ARBA00012438"/>
    </source>
</evidence>
<organism evidence="10 11">
    <name type="scientific">Mariniflexile ostreae</name>
    <dbReference type="NCBI Taxonomy" id="1520892"/>
    <lineage>
        <taxon>Bacteria</taxon>
        <taxon>Pseudomonadati</taxon>
        <taxon>Bacteroidota</taxon>
        <taxon>Flavobacteriia</taxon>
        <taxon>Flavobacteriales</taxon>
        <taxon>Flavobacteriaceae</taxon>
        <taxon>Mariniflexile</taxon>
    </lineage>
</organism>
<feature type="domain" description="PAC" evidence="9">
    <location>
        <begin position="333"/>
        <end position="385"/>
    </location>
</feature>
<gene>
    <name evidence="10" type="ORF">ACFFU9_05035</name>
</gene>
<evidence type="ECO:0000256" key="1">
    <source>
        <dbReference type="ARBA" id="ARBA00000085"/>
    </source>
</evidence>
<keyword evidence="4" id="KW-0808">Transferase</keyword>
<evidence type="ECO:0000256" key="3">
    <source>
        <dbReference type="ARBA" id="ARBA00022553"/>
    </source>
</evidence>
<dbReference type="PRINTS" id="PR00344">
    <property type="entry name" value="BCTRLSENSOR"/>
</dbReference>
<keyword evidence="6" id="KW-0902">Two-component regulatory system</keyword>
<dbReference type="Pfam" id="PF00512">
    <property type="entry name" value="HisKA"/>
    <property type="match status" value="1"/>
</dbReference>
<dbReference type="InterPro" id="IPR003594">
    <property type="entry name" value="HATPase_dom"/>
</dbReference>
<evidence type="ECO:0000256" key="4">
    <source>
        <dbReference type="ARBA" id="ARBA00022679"/>
    </source>
</evidence>
<dbReference type="SMART" id="SM00091">
    <property type="entry name" value="PAS"/>
    <property type="match status" value="3"/>
</dbReference>
<feature type="domain" description="PAS" evidence="8">
    <location>
        <begin position="260"/>
        <end position="331"/>
    </location>
</feature>
<dbReference type="Gene3D" id="3.30.565.10">
    <property type="entry name" value="Histidine kinase-like ATPase, C-terminal domain"/>
    <property type="match status" value="1"/>
</dbReference>
<dbReference type="PANTHER" id="PTHR43711:SF26">
    <property type="entry name" value="SENSOR HISTIDINE KINASE RCSC"/>
    <property type="match status" value="1"/>
</dbReference>
<dbReference type="PROSITE" id="PS50113">
    <property type="entry name" value="PAC"/>
    <property type="match status" value="2"/>
</dbReference>
<feature type="domain" description="PAS" evidence="8">
    <location>
        <begin position="11"/>
        <end position="84"/>
    </location>
</feature>
<dbReference type="InterPro" id="IPR050736">
    <property type="entry name" value="Sensor_HK_Regulatory"/>
</dbReference>
<dbReference type="Pfam" id="PF02518">
    <property type="entry name" value="HATPase_c"/>
    <property type="match status" value="1"/>
</dbReference>
<dbReference type="CDD" id="cd00082">
    <property type="entry name" value="HisKA"/>
    <property type="match status" value="1"/>
</dbReference>
<dbReference type="PANTHER" id="PTHR43711">
    <property type="entry name" value="TWO-COMPONENT HISTIDINE KINASE"/>
    <property type="match status" value="1"/>
</dbReference>
<comment type="catalytic activity">
    <reaction evidence="1">
        <text>ATP + protein L-histidine = ADP + protein N-phospho-L-histidine.</text>
        <dbReference type="EC" id="2.7.13.3"/>
    </reaction>
</comment>
<dbReference type="InterPro" id="IPR000014">
    <property type="entry name" value="PAS"/>
</dbReference>
<dbReference type="InterPro" id="IPR004358">
    <property type="entry name" value="Sig_transdc_His_kin-like_C"/>
</dbReference>
<keyword evidence="3" id="KW-0597">Phosphoprotein</keyword>
<evidence type="ECO:0000313" key="11">
    <source>
        <dbReference type="Proteomes" id="UP001589585"/>
    </source>
</evidence>
<dbReference type="NCBIfam" id="TIGR00229">
    <property type="entry name" value="sensory_box"/>
    <property type="match status" value="3"/>
</dbReference>
<dbReference type="RefSeq" id="WP_379860295.1">
    <property type="nucleotide sequence ID" value="NZ_JBHMFC010000014.1"/>
</dbReference>
<dbReference type="Gene3D" id="3.30.450.20">
    <property type="entry name" value="PAS domain"/>
    <property type="match status" value="3"/>
</dbReference>
<dbReference type="CDD" id="cd00130">
    <property type="entry name" value="PAS"/>
    <property type="match status" value="3"/>
</dbReference>
<dbReference type="Pfam" id="PF13426">
    <property type="entry name" value="PAS_9"/>
    <property type="match status" value="3"/>
</dbReference>
<evidence type="ECO:0000259" key="7">
    <source>
        <dbReference type="PROSITE" id="PS50109"/>
    </source>
</evidence>
<dbReference type="Proteomes" id="UP001589585">
    <property type="component" value="Unassembled WGS sequence"/>
</dbReference>
<evidence type="ECO:0000259" key="8">
    <source>
        <dbReference type="PROSITE" id="PS50112"/>
    </source>
</evidence>
<dbReference type="SMART" id="SM00086">
    <property type="entry name" value="PAC"/>
    <property type="match status" value="3"/>
</dbReference>
<accession>A0ABV5F9I0</accession>
<dbReference type="InterPro" id="IPR036890">
    <property type="entry name" value="HATPase_C_sf"/>
</dbReference>
<dbReference type="InterPro" id="IPR035965">
    <property type="entry name" value="PAS-like_dom_sf"/>
</dbReference>
<dbReference type="PROSITE" id="PS50112">
    <property type="entry name" value="PAS"/>
    <property type="match status" value="3"/>
</dbReference>
<dbReference type="EMBL" id="JBHMFC010000014">
    <property type="protein sequence ID" value="MFB9056102.1"/>
    <property type="molecule type" value="Genomic_DNA"/>
</dbReference>
<dbReference type="SMART" id="SM00387">
    <property type="entry name" value="HATPase_c"/>
    <property type="match status" value="1"/>
</dbReference>
<dbReference type="InterPro" id="IPR003661">
    <property type="entry name" value="HisK_dim/P_dom"/>
</dbReference>
<sequence>MLHEKSMPYYNKDVFKVLMEAIPEGVVIVDSDQKIIEVNSSIEHIFGYSHSYLIHKDLSLLLSLNYPEDHTMRFEIFDSAGKHKKICASTDVYGLKHNGAIFPADVQLNPLSITNQPHVMVLIKDVSEKKEIEKNLMLKSRALQSANNGIVITDALKKDNPIIYYNSAFKKLTGYSSKEILNHNCRFLQGKDKNQKPLKTLRRAIKNGESCQVTIRNYKKDGTLFWNDLYIMPIIDLNGIVTNFIGIQNDVTLRKIAESEKHHFSTIFDESLNEIYVFDADTLKFLNVNYGAQKNIGYSMQELIKMTPLDIKPRNMESKFKDTIEALLKKTVKKIEFETIHKRKDGTTYPVEVHLQLSNLADRDVFVAIILDITERKNYTNKLENKVEERTQQLKIALSKEIELNELKTKFLSLVSHEFKTPLSGILTSSLLLGKYPLTEQQDKRDKHIKTISEKVHYLNNILNDFLSIEKLETGKMNYKFCDFKVSKVVNEVVYNANMILKEGQQIHYPEDIDELSLYQDEKTIELILSNLVYNAVRYSHEHGIIALEIFQNTKTTTFKIIDYGIGIPKKDHSRIFDRYFRAENVTNTQGTGIGLNIVKSHLDQLKGTINFTSNEHIGTTFTVVIPNKANQ</sequence>
<dbReference type="InterPro" id="IPR036097">
    <property type="entry name" value="HisK_dim/P_sf"/>
</dbReference>
<proteinExistence type="predicted"/>
<feature type="domain" description="Histidine kinase" evidence="7">
    <location>
        <begin position="414"/>
        <end position="630"/>
    </location>
</feature>
<evidence type="ECO:0000313" key="10">
    <source>
        <dbReference type="EMBL" id="MFB9056102.1"/>
    </source>
</evidence>
<dbReference type="InterPro" id="IPR000700">
    <property type="entry name" value="PAS-assoc_C"/>
</dbReference>
<dbReference type="SMART" id="SM00388">
    <property type="entry name" value="HisKA"/>
    <property type="match status" value="1"/>
</dbReference>
<feature type="domain" description="PAS" evidence="8">
    <location>
        <begin position="141"/>
        <end position="208"/>
    </location>
</feature>
<keyword evidence="5" id="KW-0418">Kinase</keyword>
<evidence type="ECO:0000259" key="9">
    <source>
        <dbReference type="PROSITE" id="PS50113"/>
    </source>
</evidence>